<evidence type="ECO:0000313" key="1">
    <source>
        <dbReference type="EMBL" id="OBQ45617.1"/>
    </source>
</evidence>
<protein>
    <submittedName>
        <fullName evidence="1">Uncharacterized protein</fullName>
    </submittedName>
</protein>
<organism evidence="1 2">
    <name type="scientific">Aphanizomenon flos-aquae WA102</name>
    <dbReference type="NCBI Taxonomy" id="1710896"/>
    <lineage>
        <taxon>Bacteria</taxon>
        <taxon>Bacillati</taxon>
        <taxon>Cyanobacteriota</taxon>
        <taxon>Cyanophyceae</taxon>
        <taxon>Nostocales</taxon>
        <taxon>Aphanizomenonaceae</taxon>
        <taxon>Aphanizomenon</taxon>
    </lineage>
</organism>
<evidence type="ECO:0000313" key="2">
    <source>
        <dbReference type="Proteomes" id="UP000092093"/>
    </source>
</evidence>
<dbReference type="AlphaFoldDB" id="A0A1B7X8E5"/>
<gene>
    <name evidence="1" type="ORF">AN484_01225</name>
</gene>
<proteinExistence type="predicted"/>
<sequence length="378" mass="42045">MITSDGQKILAKYLVGQAPAYASYIAIGCGAKPVASDHVFSTEENNSIKNKTNLDFEMFRVPITSRGYVNENNINKIVFTAELPTSERYEITEVGLWSAGSNPTAGSNDSRTIFSFSDAENWQYHGEGQPASIPSYEEELHSGNNVISKTEIAFQTNADNPIFTTEKREARGERCRFLNNMVAIRGDMSTINVLSSGKLEINPVSKHIHLTGASLDFDKASPKDDLRLAFSLINKDGQSDLQPDEIRVMIEFAQGDEHNVGQYARFETVIKNSDADVDFATGRYFVSVKKFEELTKSTGFTWNVVDVVRFYVSVIKNSVVSNDYYVCLDALRLENTTSSNPLYGLTGYSVIKNTNSKPILKAPNSTNHIEFRFGLDVL</sequence>
<dbReference type="Proteomes" id="UP000092093">
    <property type="component" value="Unassembled WGS sequence"/>
</dbReference>
<accession>A0A1B7X8E5</accession>
<comment type="caution">
    <text evidence="1">The sequence shown here is derived from an EMBL/GenBank/DDBJ whole genome shotgun (WGS) entry which is preliminary data.</text>
</comment>
<reference evidence="1 2" key="1">
    <citation type="submission" date="2015-09" db="EMBL/GenBank/DDBJ databases">
        <title>Aphanizomenon flos-aquae WA102.</title>
        <authorList>
            <person name="Driscoll C."/>
        </authorList>
    </citation>
    <scope>NUCLEOTIDE SEQUENCE [LARGE SCALE GENOMIC DNA]</scope>
    <source>
        <strain evidence="1">WA102</strain>
    </source>
</reference>
<name>A0A1B7X8E5_APHFL</name>
<dbReference type="EMBL" id="LJOW01000002">
    <property type="protein sequence ID" value="OBQ45617.1"/>
    <property type="molecule type" value="Genomic_DNA"/>
</dbReference>